<dbReference type="AlphaFoldDB" id="A0A9X9LTW8"/>
<dbReference type="EMBL" id="CYRY02016640">
    <property type="protein sequence ID" value="VCW90950.1"/>
    <property type="molecule type" value="Genomic_DNA"/>
</dbReference>
<evidence type="ECO:0000313" key="2">
    <source>
        <dbReference type="Proteomes" id="UP000269945"/>
    </source>
</evidence>
<keyword evidence="2" id="KW-1185">Reference proteome</keyword>
<accession>A0A9X9LTW8</accession>
<organism evidence="1 2">
    <name type="scientific">Gulo gulo</name>
    <name type="common">Wolverine</name>
    <name type="synonym">Gluton</name>
    <dbReference type="NCBI Taxonomy" id="48420"/>
    <lineage>
        <taxon>Eukaryota</taxon>
        <taxon>Metazoa</taxon>
        <taxon>Chordata</taxon>
        <taxon>Craniata</taxon>
        <taxon>Vertebrata</taxon>
        <taxon>Euteleostomi</taxon>
        <taxon>Mammalia</taxon>
        <taxon>Eutheria</taxon>
        <taxon>Laurasiatheria</taxon>
        <taxon>Carnivora</taxon>
        <taxon>Caniformia</taxon>
        <taxon>Musteloidea</taxon>
        <taxon>Mustelidae</taxon>
        <taxon>Guloninae</taxon>
        <taxon>Gulo</taxon>
    </lineage>
</organism>
<name>A0A9X9LTW8_GULGU</name>
<reference evidence="1 2" key="1">
    <citation type="submission" date="2018-10" db="EMBL/GenBank/DDBJ databases">
        <authorList>
            <person name="Ekblom R."/>
            <person name="Jareborg N."/>
        </authorList>
    </citation>
    <scope>NUCLEOTIDE SEQUENCE [LARGE SCALE GENOMIC DNA]</scope>
    <source>
        <tissue evidence="1">Muscle</tissue>
    </source>
</reference>
<comment type="caution">
    <text evidence="1">The sequence shown here is derived from an EMBL/GenBank/DDBJ whole genome shotgun (WGS) entry which is preliminary data.</text>
</comment>
<protein>
    <submittedName>
        <fullName evidence="1">Uncharacterized protein</fullName>
    </submittedName>
</protein>
<evidence type="ECO:0000313" key="1">
    <source>
        <dbReference type="EMBL" id="VCW90950.1"/>
    </source>
</evidence>
<gene>
    <name evidence="1" type="ORF">BN2614_LOCUS1</name>
</gene>
<proteinExistence type="predicted"/>
<dbReference type="Proteomes" id="UP000269945">
    <property type="component" value="Unassembled WGS sequence"/>
</dbReference>
<sequence>MTLWTQKIQFFSCAISTGSSSTVLVLNSWCFGFRTKFKHRVLETIHVSLLSNRRMHLPTTMPYYL</sequence>